<protein>
    <submittedName>
        <fullName evidence="2">Membrane protein</fullName>
    </submittedName>
</protein>
<keyword evidence="1" id="KW-0472">Membrane</keyword>
<dbReference type="EMBL" id="JRJU01000001">
    <property type="protein sequence ID" value="KHF41745.1"/>
    <property type="molecule type" value="Genomic_DNA"/>
</dbReference>
<dbReference type="STRING" id="333138.LQ50_00100"/>
<comment type="caution">
    <text evidence="2">The sequence shown here is derived from an EMBL/GenBank/DDBJ whole genome shotgun (WGS) entry which is preliminary data.</text>
</comment>
<evidence type="ECO:0000313" key="2">
    <source>
        <dbReference type="EMBL" id="KHF41745.1"/>
    </source>
</evidence>
<dbReference type="RefSeq" id="WP_034624822.1">
    <property type="nucleotide sequence ID" value="NZ_JRJU01000001.1"/>
</dbReference>
<dbReference type="AlphaFoldDB" id="A0A0B0IKB7"/>
<dbReference type="OrthoDB" id="2691647at2"/>
<organism evidence="2 3">
    <name type="scientific">Halalkalibacter okhensis</name>
    <dbReference type="NCBI Taxonomy" id="333138"/>
    <lineage>
        <taxon>Bacteria</taxon>
        <taxon>Bacillati</taxon>
        <taxon>Bacillota</taxon>
        <taxon>Bacilli</taxon>
        <taxon>Bacillales</taxon>
        <taxon>Bacillaceae</taxon>
        <taxon>Halalkalibacter</taxon>
    </lineage>
</organism>
<accession>A0A0B0IKB7</accession>
<feature type="transmembrane region" description="Helical" evidence="1">
    <location>
        <begin position="12"/>
        <end position="32"/>
    </location>
</feature>
<name>A0A0B0IKB7_9BACI</name>
<keyword evidence="1" id="KW-0812">Transmembrane</keyword>
<reference evidence="2 3" key="1">
    <citation type="submission" date="2014-09" db="EMBL/GenBank/DDBJ databases">
        <title>Genome sequencing and annotation of Bacillus Okhensis strain Kh10-101T.</title>
        <authorList>
            <person name="Prakash J.S."/>
        </authorList>
    </citation>
    <scope>NUCLEOTIDE SEQUENCE [LARGE SCALE GENOMIC DNA]</scope>
    <source>
        <strain evidence="3">Kh10-101T</strain>
    </source>
</reference>
<dbReference type="Proteomes" id="UP000030832">
    <property type="component" value="Unassembled WGS sequence"/>
</dbReference>
<evidence type="ECO:0000313" key="3">
    <source>
        <dbReference type="Proteomes" id="UP000030832"/>
    </source>
</evidence>
<proteinExistence type="predicted"/>
<keyword evidence="3" id="KW-1185">Reference proteome</keyword>
<dbReference type="InterPro" id="IPR025321">
    <property type="entry name" value="DUF4227"/>
</dbReference>
<dbReference type="Pfam" id="PF14004">
    <property type="entry name" value="DUF4227"/>
    <property type="match status" value="1"/>
</dbReference>
<keyword evidence="1" id="KW-1133">Transmembrane helix</keyword>
<evidence type="ECO:0000256" key="1">
    <source>
        <dbReference type="SAM" id="Phobius"/>
    </source>
</evidence>
<dbReference type="eggNOG" id="ENOG50333IZ">
    <property type="taxonomic scope" value="Bacteria"/>
</dbReference>
<gene>
    <name evidence="2" type="ORF">LQ50_00100</name>
</gene>
<sequence length="77" mass="9326">MRSWFRLVIQTIKVFLLFMGCTLLFYYGILWVSQEYESYHRYDEPQGKAVKVFQMEQNGGNSVSWIDRLILFYREGE</sequence>